<sequence>MADFGDEPDDTLTFSIQVAPDPKATQYVGIDPCLIKDALGISRRSRQRPSYFRSPKTSKEPHPLVSQSWASEFAVKA</sequence>
<dbReference type="EMBL" id="MNBE01000639">
    <property type="protein sequence ID" value="OKP01354.1"/>
    <property type="molecule type" value="Genomic_DNA"/>
</dbReference>
<evidence type="ECO:0000313" key="2">
    <source>
        <dbReference type="EMBL" id="OKP01354.1"/>
    </source>
</evidence>
<proteinExistence type="predicted"/>
<evidence type="ECO:0000256" key="1">
    <source>
        <dbReference type="SAM" id="MobiDB-lite"/>
    </source>
</evidence>
<reference evidence="2 3" key="1">
    <citation type="submission" date="2016-10" db="EMBL/GenBank/DDBJ databases">
        <title>Genome sequence of the ascomycete fungus Penicillium subrubescens.</title>
        <authorList>
            <person name="De Vries R.P."/>
            <person name="Peng M."/>
            <person name="Dilokpimol A."/>
            <person name="Hilden K."/>
            <person name="Makela M.R."/>
            <person name="Grigoriev I."/>
            <person name="Riley R."/>
            <person name="Granchi Z."/>
        </authorList>
    </citation>
    <scope>NUCLEOTIDE SEQUENCE [LARGE SCALE GENOMIC DNA]</scope>
    <source>
        <strain evidence="2 3">CBS 132785</strain>
    </source>
</reference>
<dbReference type="Proteomes" id="UP000186955">
    <property type="component" value="Unassembled WGS sequence"/>
</dbReference>
<protein>
    <submittedName>
        <fullName evidence="2">Uncharacterized protein</fullName>
    </submittedName>
</protein>
<organism evidence="2 3">
    <name type="scientific">Penicillium subrubescens</name>
    <dbReference type="NCBI Taxonomy" id="1316194"/>
    <lineage>
        <taxon>Eukaryota</taxon>
        <taxon>Fungi</taxon>
        <taxon>Dikarya</taxon>
        <taxon>Ascomycota</taxon>
        <taxon>Pezizomycotina</taxon>
        <taxon>Eurotiomycetes</taxon>
        <taxon>Eurotiomycetidae</taxon>
        <taxon>Eurotiales</taxon>
        <taxon>Aspergillaceae</taxon>
        <taxon>Penicillium</taxon>
    </lineage>
</organism>
<name>A0A1Q5TMB3_9EURO</name>
<evidence type="ECO:0000313" key="3">
    <source>
        <dbReference type="Proteomes" id="UP000186955"/>
    </source>
</evidence>
<feature type="region of interest" description="Disordered" evidence="1">
    <location>
        <begin position="44"/>
        <end position="64"/>
    </location>
</feature>
<comment type="caution">
    <text evidence="2">The sequence shown here is derived from an EMBL/GenBank/DDBJ whole genome shotgun (WGS) entry which is preliminary data.</text>
</comment>
<accession>A0A1Q5TMB3</accession>
<gene>
    <name evidence="2" type="ORF">PENSUB_7344</name>
</gene>
<keyword evidence="3" id="KW-1185">Reference proteome</keyword>
<dbReference type="AlphaFoldDB" id="A0A1Q5TMB3"/>